<protein>
    <recommendedName>
        <fullName evidence="2">Transglutaminase-like domain-containing protein</fullName>
    </recommendedName>
</protein>
<dbReference type="EMBL" id="WJBB01000006">
    <property type="protein sequence ID" value="MBC3796713.1"/>
    <property type="molecule type" value="Genomic_DNA"/>
</dbReference>
<keyword evidence="1" id="KW-0472">Membrane</keyword>
<feature type="domain" description="Transglutaminase-like" evidence="2">
    <location>
        <begin position="172"/>
        <end position="259"/>
    </location>
</feature>
<reference evidence="3 4" key="1">
    <citation type="journal article" date="2020" name="mSystems">
        <title>Defining Genomic and Predicted Metabolic Features of the Acetobacterium Genus.</title>
        <authorList>
            <person name="Ross D.E."/>
            <person name="Marshall C.W."/>
            <person name="Gulliver D."/>
            <person name="May H.D."/>
            <person name="Norman R.S."/>
        </authorList>
    </citation>
    <scope>NUCLEOTIDE SEQUENCE [LARGE SCALE GENOMIC DNA]</scope>
    <source>
        <strain evidence="3 4">DSM 9173</strain>
    </source>
</reference>
<evidence type="ECO:0000256" key="1">
    <source>
        <dbReference type="SAM" id="Phobius"/>
    </source>
</evidence>
<dbReference type="Gene3D" id="3.10.620.30">
    <property type="match status" value="1"/>
</dbReference>
<dbReference type="PANTHER" id="PTHR46333:SF2">
    <property type="entry name" value="CYTOKINESIS PROTEIN 3"/>
    <property type="match status" value="1"/>
</dbReference>
<dbReference type="InterPro" id="IPR052557">
    <property type="entry name" value="CAP/Cytokinesis_protein"/>
</dbReference>
<sequence length="385" mass="43912">MRMGRQNHKSGNAAAIIIISILIILLLSGGVFLAIGDLTGRIDITSLLNTVEGNGNQDQSEIQAQKYDAYSFLNTDEKQVYAKVVDMLSNYDTEVKVNSVTTDEVERVLNAIDYDHPEIFWIGEMSYYFDETNHSVSKVMVTYPYNEDVKNQRQAEIDTVVEDYRAGMTVGMDEYEKVKYTYEYVIKNTVYREDPQDDQNIYSVFGKKASVCAGYSKAIQYLLKDSGIECSYVAGEAIGQGAHAWNIVRVDGEYYYLDATWGEFSVEDNVEPEKSIFYDFFCVTTAELEKSHQIDQTLVQYPKLTATAANYFVRENKLYDLSKTEEQNRFVKDIETGINQGEKYFHYVITDSSTIGVAEDLMDKTLGSYYWFSSDDSLSNTVELY</sequence>
<dbReference type="Pfam" id="PF01841">
    <property type="entry name" value="Transglut_core"/>
    <property type="match status" value="1"/>
</dbReference>
<dbReference type="Proteomes" id="UP000653358">
    <property type="component" value="Unassembled WGS sequence"/>
</dbReference>
<accession>A0ABR6WJM0</accession>
<evidence type="ECO:0000313" key="4">
    <source>
        <dbReference type="Proteomes" id="UP000653358"/>
    </source>
</evidence>
<dbReference type="InterPro" id="IPR002931">
    <property type="entry name" value="Transglutaminase-like"/>
</dbReference>
<dbReference type="InterPro" id="IPR038765">
    <property type="entry name" value="Papain-like_cys_pep_sf"/>
</dbReference>
<dbReference type="SUPFAM" id="SSF54001">
    <property type="entry name" value="Cysteine proteinases"/>
    <property type="match status" value="1"/>
</dbReference>
<dbReference type="PANTHER" id="PTHR46333">
    <property type="entry name" value="CYTOKINESIS PROTEIN 3"/>
    <property type="match status" value="1"/>
</dbReference>
<evidence type="ECO:0000259" key="2">
    <source>
        <dbReference type="Pfam" id="PF01841"/>
    </source>
</evidence>
<keyword evidence="1" id="KW-1133">Transmembrane helix</keyword>
<feature type="transmembrane region" description="Helical" evidence="1">
    <location>
        <begin position="12"/>
        <end position="35"/>
    </location>
</feature>
<proteinExistence type="predicted"/>
<comment type="caution">
    <text evidence="3">The sequence shown here is derived from an EMBL/GenBank/DDBJ whole genome shotgun (WGS) entry which is preliminary data.</text>
</comment>
<evidence type="ECO:0000313" key="3">
    <source>
        <dbReference type="EMBL" id="MBC3796713.1"/>
    </source>
</evidence>
<organism evidence="3 4">
    <name type="scientific">Acetobacterium tundrae</name>
    <dbReference type="NCBI Taxonomy" id="132932"/>
    <lineage>
        <taxon>Bacteria</taxon>
        <taxon>Bacillati</taxon>
        <taxon>Bacillota</taxon>
        <taxon>Clostridia</taxon>
        <taxon>Eubacteriales</taxon>
        <taxon>Eubacteriaceae</taxon>
        <taxon>Acetobacterium</taxon>
    </lineage>
</organism>
<gene>
    <name evidence="3" type="ORF">GH807_06580</name>
</gene>
<keyword evidence="1" id="KW-0812">Transmembrane</keyword>
<keyword evidence="4" id="KW-1185">Reference proteome</keyword>
<name>A0ABR6WJM0_9FIRM</name>